<gene>
    <name evidence="3" type="ORF">SPAPADRAFT_153310</name>
</gene>
<dbReference type="PANTHER" id="PTHR28008:SF1">
    <property type="entry name" value="DOMAIN PROTEIN, PUTATIVE (AFU_ORTHOLOGUE AFUA_3G10980)-RELATED"/>
    <property type="match status" value="1"/>
</dbReference>
<dbReference type="FunCoup" id="G3AN00">
    <property type="interactions" value="1"/>
</dbReference>
<dbReference type="EMBL" id="GL996502">
    <property type="protein sequence ID" value="EGW32414.1"/>
    <property type="molecule type" value="Genomic_DNA"/>
</dbReference>
<dbReference type="OrthoDB" id="63581at2759"/>
<protein>
    <recommendedName>
        <fullName evidence="2">VanZ-like domain-containing protein</fullName>
    </recommendedName>
</protein>
<name>G3AN00_SPAPN</name>
<dbReference type="InterPro" id="IPR006976">
    <property type="entry name" value="VanZ-like"/>
</dbReference>
<proteinExistence type="predicted"/>
<keyword evidence="1" id="KW-0472">Membrane</keyword>
<dbReference type="KEGG" id="spaa:SPAPADRAFT_153310"/>
<dbReference type="OMA" id="SLMINIM"/>
<evidence type="ECO:0000313" key="3">
    <source>
        <dbReference type="EMBL" id="EGW32414.1"/>
    </source>
</evidence>
<evidence type="ECO:0000313" key="4">
    <source>
        <dbReference type="Proteomes" id="UP000000709"/>
    </source>
</evidence>
<dbReference type="RefSeq" id="XP_007375690.1">
    <property type="nucleotide sequence ID" value="XM_007375628.1"/>
</dbReference>
<dbReference type="InParanoid" id="G3AN00"/>
<keyword evidence="4" id="KW-1185">Reference proteome</keyword>
<evidence type="ECO:0000259" key="2">
    <source>
        <dbReference type="Pfam" id="PF04892"/>
    </source>
</evidence>
<dbReference type="eggNOG" id="ENOG502S56A">
    <property type="taxonomic scope" value="Eukaryota"/>
</dbReference>
<dbReference type="HOGENOM" id="CLU_096870_1_0_1"/>
<organism evidence="4">
    <name type="scientific">Spathaspora passalidarum (strain NRRL Y-27907 / 11-Y1)</name>
    <dbReference type="NCBI Taxonomy" id="619300"/>
    <lineage>
        <taxon>Eukaryota</taxon>
        <taxon>Fungi</taxon>
        <taxon>Dikarya</taxon>
        <taxon>Ascomycota</taxon>
        <taxon>Saccharomycotina</taxon>
        <taxon>Pichiomycetes</taxon>
        <taxon>Debaryomycetaceae</taxon>
        <taxon>Spathaspora</taxon>
    </lineage>
</organism>
<feature type="domain" description="VanZ-like" evidence="2">
    <location>
        <begin position="31"/>
        <end position="112"/>
    </location>
</feature>
<feature type="transmembrane region" description="Helical" evidence="1">
    <location>
        <begin position="35"/>
        <end position="51"/>
    </location>
</feature>
<accession>G3AN00</accession>
<evidence type="ECO:0000256" key="1">
    <source>
        <dbReference type="SAM" id="Phobius"/>
    </source>
</evidence>
<reference evidence="3 4" key="1">
    <citation type="journal article" date="2011" name="Proc. Natl. Acad. Sci. U.S.A.">
        <title>Comparative genomics of xylose-fermenting fungi for enhanced biofuel production.</title>
        <authorList>
            <person name="Wohlbach D.J."/>
            <person name="Kuo A."/>
            <person name="Sato T.K."/>
            <person name="Potts K.M."/>
            <person name="Salamov A.A."/>
            <person name="LaButti K.M."/>
            <person name="Sun H."/>
            <person name="Clum A."/>
            <person name="Pangilinan J.L."/>
            <person name="Lindquist E.A."/>
            <person name="Lucas S."/>
            <person name="Lapidus A."/>
            <person name="Jin M."/>
            <person name="Gunawan C."/>
            <person name="Balan V."/>
            <person name="Dale B.E."/>
            <person name="Jeffries T.W."/>
            <person name="Zinkel R."/>
            <person name="Barry K.W."/>
            <person name="Grigoriev I.V."/>
            <person name="Gasch A.P."/>
        </authorList>
    </citation>
    <scope>NUCLEOTIDE SEQUENCE [LARGE SCALE GENOMIC DNA]</scope>
    <source>
        <strain evidence="4">NRRL Y-27907 / 11-Y1</strain>
    </source>
</reference>
<dbReference type="GeneID" id="18870949"/>
<dbReference type="Proteomes" id="UP000000709">
    <property type="component" value="Unassembled WGS sequence"/>
</dbReference>
<dbReference type="PANTHER" id="PTHR28008">
    <property type="entry name" value="DOMAIN PROTEIN, PUTATIVE (AFU_ORTHOLOGUE AFUA_3G10980)-RELATED"/>
    <property type="match status" value="1"/>
</dbReference>
<dbReference type="AlphaFoldDB" id="G3AN00"/>
<keyword evidence="1" id="KW-1133">Transmembrane helix</keyword>
<keyword evidence="1" id="KW-0812">Transmembrane</keyword>
<feature type="transmembrane region" description="Helical" evidence="1">
    <location>
        <begin position="63"/>
        <end position="83"/>
    </location>
</feature>
<dbReference type="NCBIfam" id="NF037970">
    <property type="entry name" value="vanZ_1"/>
    <property type="match status" value="1"/>
</dbReference>
<feature type="transmembrane region" description="Helical" evidence="1">
    <location>
        <begin position="95"/>
        <end position="115"/>
    </location>
</feature>
<sequence length="148" mass="16811">MVSVRLPVLVLFILTLVGAGYLGFASIHLPYDKTIHFFTFTILTMEFYLIFNTKHKTSTILRLITFLVCTCGASISSEIIQNVVNPSRVFDVYDILFNMAGSLWGLIVCCVVQDWKMQRNKKLKFKYKTKTTVSVSPSSSITKKLEKV</sequence>
<dbReference type="Pfam" id="PF04892">
    <property type="entry name" value="VanZ"/>
    <property type="match status" value="1"/>
</dbReference>